<protein>
    <recommendedName>
        <fullName evidence="6">Protein root UVB sensitive/RUS domain-containing protein</fullName>
    </recommendedName>
</protein>
<dbReference type="GO" id="GO:0016020">
    <property type="term" value="C:membrane"/>
    <property type="evidence" value="ECO:0007669"/>
    <property type="project" value="UniProtKB-SubCell"/>
</dbReference>
<dbReference type="Pfam" id="PF04884">
    <property type="entry name" value="UVB_sens_prot"/>
    <property type="match status" value="1"/>
</dbReference>
<evidence type="ECO:0000256" key="3">
    <source>
        <dbReference type="ARBA" id="ARBA00022692"/>
    </source>
</evidence>
<dbReference type="EMBL" id="LAZP02000272">
    <property type="protein sequence ID" value="PFH58648.1"/>
    <property type="molecule type" value="Genomic_DNA"/>
</dbReference>
<dbReference type="AlphaFoldDB" id="A0A2A9PBI1"/>
<dbReference type="PANTHER" id="PTHR12770:SF31">
    <property type="entry name" value="RUS FAMILY MEMBER 1"/>
    <property type="match status" value="1"/>
</dbReference>
<evidence type="ECO:0000256" key="2">
    <source>
        <dbReference type="ARBA" id="ARBA00007558"/>
    </source>
</evidence>
<comment type="caution">
    <text evidence="7">The sequence shown here is derived from an EMBL/GenBank/DDBJ whole genome shotgun (WGS) entry which is preliminary data.</text>
</comment>
<organism evidence="7 8">
    <name type="scientific">Ophiocordyceps unilateralis</name>
    <name type="common">Zombie-ant fungus</name>
    <name type="synonym">Torrubia unilateralis</name>
    <dbReference type="NCBI Taxonomy" id="268505"/>
    <lineage>
        <taxon>Eukaryota</taxon>
        <taxon>Fungi</taxon>
        <taxon>Dikarya</taxon>
        <taxon>Ascomycota</taxon>
        <taxon>Pezizomycotina</taxon>
        <taxon>Sordariomycetes</taxon>
        <taxon>Hypocreomycetidae</taxon>
        <taxon>Hypocreales</taxon>
        <taxon>Ophiocordycipitaceae</taxon>
        <taxon>Ophiocordyceps</taxon>
    </lineage>
</organism>
<keyword evidence="8" id="KW-1185">Reference proteome</keyword>
<keyword evidence="4" id="KW-1133">Transmembrane helix</keyword>
<evidence type="ECO:0000256" key="4">
    <source>
        <dbReference type="ARBA" id="ARBA00022989"/>
    </source>
</evidence>
<evidence type="ECO:0000256" key="1">
    <source>
        <dbReference type="ARBA" id="ARBA00004370"/>
    </source>
</evidence>
<dbReference type="OrthoDB" id="364779at2759"/>
<proteinExistence type="inferred from homology"/>
<dbReference type="Proteomes" id="UP000037136">
    <property type="component" value="Unassembled WGS sequence"/>
</dbReference>
<keyword evidence="5" id="KW-0472">Membrane</keyword>
<feature type="domain" description="Protein root UVB sensitive/RUS" evidence="6">
    <location>
        <begin position="73"/>
        <end position="309"/>
    </location>
</feature>
<sequence>MPRQRRFDGDSFKLAISDDNHRQGFAHLVRSGYDIDVVELSKSGHDPKHWKHSASGLVVRIQLRSQGMVMRSLRGWRKMMMDAFLPVDFPNSVSSDYLAYQMYDSLQAFFSTITSLLASRALLQGLGVGDANSSATFAMLLTIMRNAVSNVVTIIFAHRFGLSIEPEAKKYRFLADLFNDSAFFLELYSPHLGSWTKAIALCSAEGLRAVCGVAAGASKAALSLHFAKNDNLSELSAKEASQETAVSLVGLLVGTVVVRAVQDHSLVVYLVVALSLAHLWTNYRGVRSVCMTSINKQRATILFYAYMSSSMVLTPQQVAESERIIFWDGLMRNASHEPVLLISYAKNFGDAMSKGAKDVVAVDGPMHTSFIRPYAPGRPGNIKILLWDGAEPKHAILAWFMAMDTARATTTDNPYGNNDEVSVAAKWRPRARDDLLWTNLEAQGWDLDTGAMETGPGVRLSVEMSGRKDE</sequence>
<dbReference type="InterPro" id="IPR006968">
    <property type="entry name" value="RUS_fam"/>
</dbReference>
<comment type="similarity">
    <text evidence="2">Belongs to the RUS1 family.</text>
</comment>
<evidence type="ECO:0000259" key="6">
    <source>
        <dbReference type="Pfam" id="PF04884"/>
    </source>
</evidence>
<dbReference type="PANTHER" id="PTHR12770">
    <property type="entry name" value="RUS1 FAMILY PROTEIN C16ORF58"/>
    <property type="match status" value="1"/>
</dbReference>
<reference evidence="7 8" key="2">
    <citation type="journal article" date="2017" name="Sci. Rep.">
        <title>Ant-infecting Ophiocordyceps genomes reveal a high diversity of potential behavioral manipulation genes and a possible major role for enterotoxins.</title>
        <authorList>
            <person name="de Bekker C."/>
            <person name="Ohm R.A."/>
            <person name="Evans H.C."/>
            <person name="Brachmann A."/>
            <person name="Hughes D.P."/>
        </authorList>
    </citation>
    <scope>NUCLEOTIDE SEQUENCE [LARGE SCALE GENOMIC DNA]</scope>
    <source>
        <strain evidence="7 8">SC16a</strain>
    </source>
</reference>
<evidence type="ECO:0000313" key="7">
    <source>
        <dbReference type="EMBL" id="PFH58648.1"/>
    </source>
</evidence>
<reference evidence="7 8" key="1">
    <citation type="journal article" date="2015" name="BMC Genomics">
        <title>Gene expression during zombie ant biting behavior reflects the complexity underlying fungal parasitic behavioral manipulation.</title>
        <authorList>
            <person name="de Bekker C."/>
            <person name="Ohm R.A."/>
            <person name="Loreto R.G."/>
            <person name="Sebastian A."/>
            <person name="Albert I."/>
            <person name="Merrow M."/>
            <person name="Brachmann A."/>
            <person name="Hughes D.P."/>
        </authorList>
    </citation>
    <scope>NUCLEOTIDE SEQUENCE [LARGE SCALE GENOMIC DNA]</scope>
    <source>
        <strain evidence="7 8">SC16a</strain>
    </source>
</reference>
<evidence type="ECO:0000256" key="5">
    <source>
        <dbReference type="ARBA" id="ARBA00023136"/>
    </source>
</evidence>
<comment type="subcellular location">
    <subcellularLocation>
        <location evidence="1">Membrane</location>
    </subcellularLocation>
</comment>
<accession>A0A2A9PBI1</accession>
<keyword evidence="3" id="KW-0812">Transmembrane</keyword>
<name>A0A2A9PBI1_OPHUN</name>
<gene>
    <name evidence="7" type="ORF">XA68_13417</name>
</gene>
<evidence type="ECO:0000313" key="8">
    <source>
        <dbReference type="Proteomes" id="UP000037136"/>
    </source>
</evidence>
<dbReference type="InterPro" id="IPR054549">
    <property type="entry name" value="UVB_sens_RUS_dom"/>
</dbReference>